<dbReference type="OrthoDB" id="1711508at2759"/>
<dbReference type="Proteomes" id="UP000241462">
    <property type="component" value="Unassembled WGS sequence"/>
</dbReference>
<sequence>MGSRLRSVNCFPWGLTAVTARLPVACCRAYSQSHTSAKRGKAAKLKSEKKGSHREDTNQKQGVISRTITAAASLRLQTSVQFYHAEDQLPEMAKTKQRARRAREGAEAAALMGDSMASQFIAPFQHAESQQQNIPYLSVWPGTNQMLDPNAFASGFVHQLPQAMQKFDPFSMALAQPNLYSGLQPLPLPDNVPNLANLSFGSSQPGLSQPGTHFTSVIPSDQQFQQDATTQPIQAYSSNTPLSPPPSSAQQDETMAPKSSRVLAAQQKAARDRGRETISTPSAASGGVPNPTPAYLMRASFLPQRRPNPGPLLVVIDLNGTVLYRPSRKNSTSFRTRNHAEEFIRYCINTFWVVIWSSARPENVRRMVAQLLPPEALRQVVAVWGRDRFGLTQSDYNSRTQCYKRLTTLWNDPLVKSAYPHLREGFEGGCWDQGNTVLIDDSAEKARSEPYNAITLPEFMGDAEEQGDILPRVHDYLNELCYHEDVSAYMRANSFKMA</sequence>
<comment type="subunit">
    <text evidence="1">Component of the TIM23 complex.</text>
</comment>
<dbReference type="InterPro" id="IPR023214">
    <property type="entry name" value="HAD_sf"/>
</dbReference>
<gene>
    <name evidence="4" type="ORF">BD289DRAFT_238948</name>
</gene>
<evidence type="ECO:0000313" key="5">
    <source>
        <dbReference type="Proteomes" id="UP000241462"/>
    </source>
</evidence>
<accession>A0A2T3ALC0</accession>
<dbReference type="EMBL" id="KZ678377">
    <property type="protein sequence ID" value="PSS02453.1"/>
    <property type="molecule type" value="Genomic_DNA"/>
</dbReference>
<evidence type="ECO:0000256" key="1">
    <source>
        <dbReference type="RuleBase" id="RU365079"/>
    </source>
</evidence>
<reference evidence="4 5" key="1">
    <citation type="journal article" date="2018" name="Mycol. Prog.">
        <title>Coniella lustricola, a new species from submerged detritus.</title>
        <authorList>
            <person name="Raudabaugh D.B."/>
            <person name="Iturriaga T."/>
            <person name="Carver A."/>
            <person name="Mondo S."/>
            <person name="Pangilinan J."/>
            <person name="Lipzen A."/>
            <person name="He G."/>
            <person name="Amirebrahimi M."/>
            <person name="Grigoriev I.V."/>
            <person name="Miller A.N."/>
        </authorList>
    </citation>
    <scope>NUCLEOTIDE SEQUENCE [LARGE SCALE GENOMIC DNA]</scope>
    <source>
        <strain evidence="4 5">B22-T-1</strain>
    </source>
</reference>
<dbReference type="GO" id="GO:0005744">
    <property type="term" value="C:TIM23 mitochondrial import inner membrane translocase complex"/>
    <property type="evidence" value="ECO:0007669"/>
    <property type="project" value="UniProtKB-UniRule"/>
</dbReference>
<comment type="subcellular location">
    <subcellularLocation>
        <location evidence="1">Mitochondrion inner membrane</location>
        <topology evidence="1">Single-pass membrane protein</topology>
    </subcellularLocation>
</comment>
<keyword evidence="1" id="KW-0653">Protein transport</keyword>
<protein>
    <recommendedName>
        <fullName evidence="1">Mitochondrial import inner membrane translocase subunit TIM50</fullName>
    </recommendedName>
</protein>
<dbReference type="STRING" id="2025994.A0A2T3ALC0"/>
<feature type="compositionally biased region" description="Basic and acidic residues" evidence="2">
    <location>
        <begin position="45"/>
        <end position="58"/>
    </location>
</feature>
<evidence type="ECO:0000313" key="4">
    <source>
        <dbReference type="EMBL" id="PSS02453.1"/>
    </source>
</evidence>
<dbReference type="InterPro" id="IPR004274">
    <property type="entry name" value="FCP1_dom"/>
</dbReference>
<feature type="region of interest" description="Disordered" evidence="2">
    <location>
        <begin position="37"/>
        <end position="62"/>
    </location>
</feature>
<dbReference type="AlphaFoldDB" id="A0A2T3ALC0"/>
<dbReference type="PANTHER" id="PTHR12210">
    <property type="entry name" value="DULLARD PROTEIN PHOSPHATASE"/>
    <property type="match status" value="1"/>
</dbReference>
<name>A0A2T3ALC0_9PEZI</name>
<dbReference type="PROSITE" id="PS50969">
    <property type="entry name" value="FCP1"/>
    <property type="match status" value="1"/>
</dbReference>
<dbReference type="SUPFAM" id="SSF56784">
    <property type="entry name" value="HAD-like"/>
    <property type="match status" value="1"/>
</dbReference>
<dbReference type="SMART" id="SM00577">
    <property type="entry name" value="CPDc"/>
    <property type="match status" value="1"/>
</dbReference>
<keyword evidence="1" id="KW-0811">Translocation</keyword>
<evidence type="ECO:0000256" key="2">
    <source>
        <dbReference type="SAM" id="MobiDB-lite"/>
    </source>
</evidence>
<keyword evidence="1" id="KW-0496">Mitochondrion</keyword>
<dbReference type="GO" id="GO:0015031">
    <property type="term" value="P:protein transport"/>
    <property type="evidence" value="ECO:0007669"/>
    <property type="project" value="UniProtKB-KW"/>
</dbReference>
<proteinExistence type="inferred from homology"/>
<keyword evidence="1" id="KW-0813">Transport</keyword>
<dbReference type="Gene3D" id="3.40.50.1000">
    <property type="entry name" value="HAD superfamily/HAD-like"/>
    <property type="match status" value="1"/>
</dbReference>
<feature type="region of interest" description="Disordered" evidence="2">
    <location>
        <begin position="235"/>
        <end position="291"/>
    </location>
</feature>
<organism evidence="4 5">
    <name type="scientific">Coniella lustricola</name>
    <dbReference type="NCBI Taxonomy" id="2025994"/>
    <lineage>
        <taxon>Eukaryota</taxon>
        <taxon>Fungi</taxon>
        <taxon>Dikarya</taxon>
        <taxon>Ascomycota</taxon>
        <taxon>Pezizomycotina</taxon>
        <taxon>Sordariomycetes</taxon>
        <taxon>Sordariomycetidae</taxon>
        <taxon>Diaporthales</taxon>
        <taxon>Schizoparmaceae</taxon>
        <taxon>Coniella</taxon>
    </lineage>
</organism>
<dbReference type="InterPro" id="IPR050365">
    <property type="entry name" value="TIM50"/>
</dbReference>
<dbReference type="InterPro" id="IPR036412">
    <property type="entry name" value="HAD-like_sf"/>
</dbReference>
<keyword evidence="1" id="KW-0809">Transit peptide</keyword>
<dbReference type="InParanoid" id="A0A2T3ALC0"/>
<evidence type="ECO:0000259" key="3">
    <source>
        <dbReference type="PROSITE" id="PS50969"/>
    </source>
</evidence>
<comment type="function">
    <text evidence="1">Essential component of the TIM23 complex, a complex that mediates the translocation of transit peptide-containing proteins across the mitochondrial inner membrane.</text>
</comment>
<dbReference type="Pfam" id="PF03031">
    <property type="entry name" value="NIF"/>
    <property type="match status" value="1"/>
</dbReference>
<comment type="similarity">
    <text evidence="1">Belongs to the TIM50 family.</text>
</comment>
<keyword evidence="5" id="KW-1185">Reference proteome</keyword>
<feature type="domain" description="FCP1 homology" evidence="3">
    <location>
        <begin position="307"/>
        <end position="480"/>
    </location>
</feature>